<organism evidence="1 2">
    <name type="scientific">Staurois parvus</name>
    <dbReference type="NCBI Taxonomy" id="386267"/>
    <lineage>
        <taxon>Eukaryota</taxon>
        <taxon>Metazoa</taxon>
        <taxon>Chordata</taxon>
        <taxon>Craniata</taxon>
        <taxon>Vertebrata</taxon>
        <taxon>Euteleostomi</taxon>
        <taxon>Amphibia</taxon>
        <taxon>Batrachia</taxon>
        <taxon>Anura</taxon>
        <taxon>Neobatrachia</taxon>
        <taxon>Ranoidea</taxon>
        <taxon>Ranidae</taxon>
        <taxon>Staurois</taxon>
    </lineage>
</organism>
<sequence>GQETDLSLDRLPSPLLLANYFFAWLLKRRMSPPVPDHPLLALPHCTVGLSPQHAILRLGEGTPKDRAGRGTRDFSGLAPGPCQLTVVSDVPTDLWL</sequence>
<name>A0ABN9G3T7_9NEOB</name>
<feature type="non-terminal residue" evidence="1">
    <location>
        <position position="1"/>
    </location>
</feature>
<accession>A0ABN9G3T7</accession>
<protein>
    <submittedName>
        <fullName evidence="1">Uncharacterized protein</fullName>
    </submittedName>
</protein>
<comment type="caution">
    <text evidence="1">The sequence shown here is derived from an EMBL/GenBank/DDBJ whole genome shotgun (WGS) entry which is preliminary data.</text>
</comment>
<dbReference type="EMBL" id="CATNWA010017866">
    <property type="protein sequence ID" value="CAI9603619.1"/>
    <property type="molecule type" value="Genomic_DNA"/>
</dbReference>
<keyword evidence="2" id="KW-1185">Reference proteome</keyword>
<dbReference type="Proteomes" id="UP001162483">
    <property type="component" value="Unassembled WGS sequence"/>
</dbReference>
<reference evidence="1" key="1">
    <citation type="submission" date="2023-05" db="EMBL/GenBank/DDBJ databases">
        <authorList>
            <person name="Stuckert A."/>
        </authorList>
    </citation>
    <scope>NUCLEOTIDE SEQUENCE</scope>
</reference>
<evidence type="ECO:0000313" key="2">
    <source>
        <dbReference type="Proteomes" id="UP001162483"/>
    </source>
</evidence>
<proteinExistence type="predicted"/>
<gene>
    <name evidence="1" type="ORF">SPARVUS_LOCUS13337302</name>
</gene>
<evidence type="ECO:0000313" key="1">
    <source>
        <dbReference type="EMBL" id="CAI9603619.1"/>
    </source>
</evidence>